<evidence type="ECO:0000313" key="7">
    <source>
        <dbReference type="Proteomes" id="UP000274139"/>
    </source>
</evidence>
<keyword evidence="7" id="KW-1185">Reference proteome</keyword>
<keyword evidence="3" id="KW-0564">Palmitate</keyword>
<comment type="caution">
    <text evidence="6">The sequence shown here is derived from an EMBL/GenBank/DDBJ whole genome shotgun (WGS) entry which is preliminary data.</text>
</comment>
<gene>
    <name evidence="6" type="ORF">EAY64_04160</name>
</gene>
<evidence type="ECO:0000256" key="4">
    <source>
        <dbReference type="ARBA" id="ARBA00023288"/>
    </source>
</evidence>
<accession>A0A454JLY2</accession>
<evidence type="ECO:0000256" key="1">
    <source>
        <dbReference type="ARBA" id="ARBA00022729"/>
    </source>
</evidence>
<dbReference type="Proteomes" id="UP000274139">
    <property type="component" value="Unassembled WGS sequence"/>
</dbReference>
<dbReference type="Gene3D" id="2.40.128.200">
    <property type="match status" value="1"/>
</dbReference>
<organism evidence="6 7">
    <name type="scientific">Aquitalea palustris</name>
    <dbReference type="NCBI Taxonomy" id="2480983"/>
    <lineage>
        <taxon>Bacteria</taxon>
        <taxon>Pseudomonadati</taxon>
        <taxon>Pseudomonadota</taxon>
        <taxon>Betaproteobacteria</taxon>
        <taxon>Neisseriales</taxon>
        <taxon>Chromobacteriaceae</taxon>
        <taxon>Aquitalea</taxon>
    </lineage>
</organism>
<feature type="domain" description="C-type lysozyme inhibitor" evidence="5">
    <location>
        <begin position="56"/>
        <end position="123"/>
    </location>
</feature>
<evidence type="ECO:0000256" key="3">
    <source>
        <dbReference type="ARBA" id="ARBA00023139"/>
    </source>
</evidence>
<keyword evidence="2" id="KW-0472">Membrane</keyword>
<dbReference type="AlphaFoldDB" id="A0A454JLY2"/>
<dbReference type="Pfam" id="PF09864">
    <property type="entry name" value="MliC"/>
    <property type="match status" value="1"/>
</dbReference>
<name>A0A454JLY2_9NEIS</name>
<dbReference type="EMBL" id="RFAR01000012">
    <property type="protein sequence ID" value="RMD00830.1"/>
    <property type="molecule type" value="Genomic_DNA"/>
</dbReference>
<keyword evidence="4" id="KW-0449">Lipoprotein</keyword>
<dbReference type="InterPro" id="IPR018660">
    <property type="entry name" value="MliC"/>
</dbReference>
<keyword evidence="1" id="KW-0732">Signal</keyword>
<evidence type="ECO:0000256" key="2">
    <source>
        <dbReference type="ARBA" id="ARBA00023136"/>
    </source>
</evidence>
<protein>
    <recommendedName>
        <fullName evidence="5">C-type lysozyme inhibitor domain-containing protein</fullName>
    </recommendedName>
</protein>
<sequence length="142" mass="15706">MAWGYHRQGNAMKLLPVLLACLLPMPLWAEPQALLLENAVEAPSSEAVPAMQRVDYQCAAHRLLSVEYPQPEVADVLPIRILWQGQHYRLVRVSSASGVRYASQQLVWWNKGEQSVLLTRGGRSLARDCQPLAGASPAQPVP</sequence>
<proteinExistence type="predicted"/>
<dbReference type="SUPFAM" id="SSF141488">
    <property type="entry name" value="YdhA-like"/>
    <property type="match status" value="1"/>
</dbReference>
<evidence type="ECO:0000259" key="5">
    <source>
        <dbReference type="Pfam" id="PF09864"/>
    </source>
</evidence>
<dbReference type="InterPro" id="IPR036328">
    <property type="entry name" value="MliC_sf"/>
</dbReference>
<reference evidence="6 7" key="1">
    <citation type="submission" date="2018-10" db="EMBL/GenBank/DDBJ databases">
        <title>Draft genome sequence of Aquitalea MWU14-2217 isolated from a wild cranberry bog in Provincetown, Massachusetts.</title>
        <authorList>
            <person name="Ebadzadsahrai G."/>
            <person name="Soby S."/>
        </authorList>
    </citation>
    <scope>NUCLEOTIDE SEQUENCE [LARGE SCALE GENOMIC DNA]</scope>
    <source>
        <strain evidence="6 7">MWU14-2217</strain>
    </source>
</reference>
<evidence type="ECO:0000313" key="6">
    <source>
        <dbReference type="EMBL" id="RMD00830.1"/>
    </source>
</evidence>